<dbReference type="RefSeq" id="WP_181614478.1">
    <property type="nucleotide sequence ID" value="NZ_BAABAM010000011.1"/>
</dbReference>
<comment type="caution">
    <text evidence="2">The sequence shown here is derived from an EMBL/GenBank/DDBJ whole genome shotgun (WGS) entry which is preliminary data.</text>
</comment>
<proteinExistence type="predicted"/>
<dbReference type="Proteomes" id="UP000530928">
    <property type="component" value="Unassembled WGS sequence"/>
</dbReference>
<sequence>MSTFGSGTAVIDSVSGAPVQFLDPEHPRRRYLLDAETTPWHSAEHQWGSGHLVTTAGARRWHLPVTLEADAVGRSRARYGTAAGVEVAVEREYGRLLTERYTFTNRTPGPLAITGLGIQTPFRDLYEDAETSLAAAVHAHVFTGGTWAWVLAQPMSGDGRCLGLIVREGALHAYTIESRNQNTSSNARGHIVLHVTDLAGNPAAFGGQAAIHLEAGESYTLAWELGWYDGVEEFLAATRPPARLPRLAAPVGTPIEVATTAAVAAPGVEVTTEAVAARGVEVTTAAVVSPGVEVTTAAVAARGPEVAGGTGVCLNATTPGLYRVDIGSARTEVLFHLPVDELVRRRAAYIVRHHRPTERPGTLAHAFVPVDTRTGLTQTGNGWSDWSDGSERICMPMLLHQARRHGRLAADVADPLLEGWAAFAREHLLLPDASPRRGSSDTTGVRLYDAPWLARAFLDHHLAYGRQEDLELAAAILERAFDLGIGHFLAIGLPEACLAIATALDAADRAPGTPDAADQAHGTPDAAERAPGTPDAAERAPGTLDAADRAQDARGAAGRASRAEALRERLVASAEHFVALGERLPAHEVHYEQSIVAPLVRLVSDAHTVTGDPRFAKAAAERLPWLLAFGGPQPHVRLRHVAIRHWDGYWFGHTRLWGDVFPHHWSTLTADALYRLPPELRTERTDAVAREILRANLANLRPDGSATCAFVMPSTVDGRPAHREDPLANDQDWHLVLWLRLADELGVPLD</sequence>
<protein>
    <submittedName>
        <fullName evidence="2">Uncharacterized protein</fullName>
    </submittedName>
</protein>
<accession>A0A7W0HU71</accession>
<evidence type="ECO:0000256" key="1">
    <source>
        <dbReference type="SAM" id="MobiDB-lite"/>
    </source>
</evidence>
<dbReference type="AlphaFoldDB" id="A0A7W0HU71"/>
<reference evidence="2 3" key="1">
    <citation type="submission" date="2020-07" db="EMBL/GenBank/DDBJ databases">
        <title>Genomic Encyclopedia of Type Strains, Phase IV (KMG-IV): sequencing the most valuable type-strain genomes for metagenomic binning, comparative biology and taxonomic classification.</title>
        <authorList>
            <person name="Goeker M."/>
        </authorList>
    </citation>
    <scope>NUCLEOTIDE SEQUENCE [LARGE SCALE GENOMIC DNA]</scope>
    <source>
        <strain evidence="2 3">DSM 45533</strain>
    </source>
</reference>
<evidence type="ECO:0000313" key="3">
    <source>
        <dbReference type="Proteomes" id="UP000530928"/>
    </source>
</evidence>
<keyword evidence="3" id="KW-1185">Reference proteome</keyword>
<feature type="region of interest" description="Disordered" evidence="1">
    <location>
        <begin position="509"/>
        <end position="543"/>
    </location>
</feature>
<gene>
    <name evidence="2" type="ORF">HNR30_007166</name>
</gene>
<dbReference type="EMBL" id="JACDUR010000007">
    <property type="protein sequence ID" value="MBA2895780.1"/>
    <property type="molecule type" value="Genomic_DNA"/>
</dbReference>
<name>A0A7W0HU71_9ACTN</name>
<evidence type="ECO:0000313" key="2">
    <source>
        <dbReference type="EMBL" id="MBA2895780.1"/>
    </source>
</evidence>
<organism evidence="2 3">
    <name type="scientific">Nonomuraea soli</name>
    <dbReference type="NCBI Taxonomy" id="1032476"/>
    <lineage>
        <taxon>Bacteria</taxon>
        <taxon>Bacillati</taxon>
        <taxon>Actinomycetota</taxon>
        <taxon>Actinomycetes</taxon>
        <taxon>Streptosporangiales</taxon>
        <taxon>Streptosporangiaceae</taxon>
        <taxon>Nonomuraea</taxon>
    </lineage>
</organism>